<accession>A0A0F9GD97</accession>
<gene>
    <name evidence="3" type="ORF">LCGC14_1841090</name>
</gene>
<dbReference type="GO" id="GO:0008713">
    <property type="term" value="F:ADP-heptose-lipopolysaccharide heptosyltransferase activity"/>
    <property type="evidence" value="ECO:0007669"/>
    <property type="project" value="TreeGrafter"/>
</dbReference>
<reference evidence="3" key="1">
    <citation type="journal article" date="2015" name="Nature">
        <title>Complex archaea that bridge the gap between prokaryotes and eukaryotes.</title>
        <authorList>
            <person name="Spang A."/>
            <person name="Saw J.H."/>
            <person name="Jorgensen S.L."/>
            <person name="Zaremba-Niedzwiedzka K."/>
            <person name="Martijn J."/>
            <person name="Lind A.E."/>
            <person name="van Eijk R."/>
            <person name="Schleper C."/>
            <person name="Guy L."/>
            <person name="Ettema T.J."/>
        </authorList>
    </citation>
    <scope>NUCLEOTIDE SEQUENCE</scope>
</reference>
<name>A0A0F9GD97_9ZZZZ</name>
<proteinExistence type="predicted"/>
<evidence type="ECO:0000256" key="1">
    <source>
        <dbReference type="ARBA" id="ARBA00022676"/>
    </source>
</evidence>
<dbReference type="PANTHER" id="PTHR30160">
    <property type="entry name" value="TETRAACYLDISACCHARIDE 4'-KINASE-RELATED"/>
    <property type="match status" value="1"/>
</dbReference>
<dbReference type="GO" id="GO:0005829">
    <property type="term" value="C:cytosol"/>
    <property type="evidence" value="ECO:0007669"/>
    <property type="project" value="TreeGrafter"/>
</dbReference>
<evidence type="ECO:0000313" key="3">
    <source>
        <dbReference type="EMBL" id="KKL96779.1"/>
    </source>
</evidence>
<organism evidence="3">
    <name type="scientific">marine sediment metagenome</name>
    <dbReference type="NCBI Taxonomy" id="412755"/>
    <lineage>
        <taxon>unclassified sequences</taxon>
        <taxon>metagenomes</taxon>
        <taxon>ecological metagenomes</taxon>
    </lineage>
</organism>
<evidence type="ECO:0000256" key="2">
    <source>
        <dbReference type="ARBA" id="ARBA00022679"/>
    </source>
</evidence>
<dbReference type="SUPFAM" id="SSF53756">
    <property type="entry name" value="UDP-Glycosyltransferase/glycogen phosphorylase"/>
    <property type="match status" value="1"/>
</dbReference>
<dbReference type="EMBL" id="LAZR01018341">
    <property type="protein sequence ID" value="KKL96779.1"/>
    <property type="molecule type" value="Genomic_DNA"/>
</dbReference>
<keyword evidence="2" id="KW-0808">Transferase</keyword>
<dbReference type="Pfam" id="PF01075">
    <property type="entry name" value="Glyco_transf_9"/>
    <property type="match status" value="1"/>
</dbReference>
<protein>
    <recommendedName>
        <fullName evidence="4">Glycosyltransferase family 9 (Heptosyltransferase)</fullName>
    </recommendedName>
</protein>
<dbReference type="InterPro" id="IPR051199">
    <property type="entry name" value="LPS_LOS_Heptosyltrfase"/>
</dbReference>
<dbReference type="PANTHER" id="PTHR30160:SF1">
    <property type="entry name" value="LIPOPOLYSACCHARIDE 1,2-N-ACETYLGLUCOSAMINETRANSFERASE-RELATED"/>
    <property type="match status" value="1"/>
</dbReference>
<dbReference type="GO" id="GO:0009244">
    <property type="term" value="P:lipopolysaccharide core region biosynthetic process"/>
    <property type="evidence" value="ECO:0007669"/>
    <property type="project" value="TreeGrafter"/>
</dbReference>
<keyword evidence="1" id="KW-0328">Glycosyltransferase</keyword>
<comment type="caution">
    <text evidence="3">The sequence shown here is derived from an EMBL/GenBank/DDBJ whole genome shotgun (WGS) entry which is preliminary data.</text>
</comment>
<dbReference type="InterPro" id="IPR002201">
    <property type="entry name" value="Glyco_trans_9"/>
</dbReference>
<evidence type="ECO:0008006" key="4">
    <source>
        <dbReference type="Google" id="ProtNLM"/>
    </source>
</evidence>
<dbReference type="AlphaFoldDB" id="A0A0F9GD97"/>
<sequence>MAHRRLLFCTGEGIGNVIQTIPVIRTLKEVLGYEVDFWHAFGFYTLPTLIPYVDNWFTAGAIRDINPNDYVGKVSTFWTRQHINMYPVKSIKLLNEIKPLTMDRSEVDTYMDIVKDAGEGILWNGECNSLESKNNYDVVIHNGYKKQDASWKIKEYPHYEAVAKMLVDKGLNVCSVGSKEEYVEGTVNKTGLTLLSSLGVIKSCKVFLSNDSGLYHCANALEVPNVVIFTATSIKKNYDKRFHRYTTIIGRDDLECRPCQKGRRWLKDCKTWDCQQVDPQVVYEAVMEKKLKEEKKVKEKKNPMKQLGLYTAKSGRMYDLIYWEDIGLVEAIGPLPEPGYGGARGTAFSVKANSIEEAQNSIILKINRRDGKR</sequence>
<dbReference type="Gene3D" id="3.40.50.2000">
    <property type="entry name" value="Glycogen Phosphorylase B"/>
    <property type="match status" value="1"/>
</dbReference>
<dbReference type="CDD" id="cd03789">
    <property type="entry name" value="GT9_LPS_heptosyltransferase"/>
    <property type="match status" value="1"/>
</dbReference>